<accession>A0A919K1X3</accession>
<evidence type="ECO:0000313" key="2">
    <source>
        <dbReference type="Proteomes" id="UP000636960"/>
    </source>
</evidence>
<dbReference type="PANTHER" id="PTHR14389">
    <property type="entry name" value="SI:CH1073-475A24.1"/>
    <property type="match status" value="1"/>
</dbReference>
<dbReference type="InterPro" id="IPR009003">
    <property type="entry name" value="Peptidase_S1_PA"/>
</dbReference>
<evidence type="ECO:0008006" key="3">
    <source>
        <dbReference type="Google" id="ProtNLM"/>
    </source>
</evidence>
<proteinExistence type="predicted"/>
<dbReference type="Pfam" id="PF13365">
    <property type="entry name" value="Trypsin_2"/>
    <property type="match status" value="1"/>
</dbReference>
<dbReference type="RefSeq" id="WP_203786356.1">
    <property type="nucleotide sequence ID" value="NZ_BOMV01000071.1"/>
</dbReference>
<dbReference type="InterPro" id="IPR046880">
    <property type="entry name" value="TPR-S"/>
</dbReference>
<comment type="caution">
    <text evidence="1">The sequence shown here is derived from an EMBL/GenBank/DDBJ whole genome shotgun (WGS) entry which is preliminary data.</text>
</comment>
<dbReference type="InterPro" id="IPR043504">
    <property type="entry name" value="Peptidase_S1_PA_chymotrypsin"/>
</dbReference>
<reference evidence="1" key="1">
    <citation type="submission" date="2021-01" db="EMBL/GenBank/DDBJ databases">
        <title>Whole genome shotgun sequence of Actinoplanes rishiriensis NBRC 108556.</title>
        <authorList>
            <person name="Komaki H."/>
            <person name="Tamura T."/>
        </authorList>
    </citation>
    <scope>NUCLEOTIDE SEQUENCE</scope>
    <source>
        <strain evidence="1">NBRC 108556</strain>
    </source>
</reference>
<gene>
    <name evidence="1" type="ORF">Ari01nite_68410</name>
</gene>
<sequence length="532" mass="58699">MESWTDADQARLEDALRMFDRQGVTAAAERFAAVVRFRRAPDGLLDDALAVLARLHTKRYVALVQWLAESLLRNGLDQPSVRYRYGLALLDDDRVAAAECILRHLPASVVQSDSEVRGAIGRVHKTRYLTGQSERDLAEAVSWYRSTYDRDPAEHHYHGINAAALLQRAHLDEVLVPGYATPGAEAAALATEIHDRIAGLAGPRRWRLATATEAALILDRPDEALAWLNRYVTDPDVDAFELNTTLRQFERVHGLVDDVEPGRRLLPVLRSRLLASAGGRVVLPGAAAGDASLRRFDEVRAGLERRFGDAGFQSMSWLRAALTACRAVARIETRLGDGVGTGFLLDGRSIAAGLPDRVLLTNAHVIPDTVEPIDGCYVTFRGNDGDGARRQYPIHRVLWTSPVPALDCSLLELETGPDPSIEPLPLRRGGPDRLAGRRAYVIGYPNGVQDVCFSLHDTRVLDLDDRVVHYRSPTEEGSSGSPVFDHEWRVVALHHRGGHQLLRLHGQAGTYEANEGIRLDRIREALVARFGA</sequence>
<dbReference type="AlphaFoldDB" id="A0A919K1X3"/>
<organism evidence="1 2">
    <name type="scientific">Paractinoplanes rishiriensis</name>
    <dbReference type="NCBI Taxonomy" id="1050105"/>
    <lineage>
        <taxon>Bacteria</taxon>
        <taxon>Bacillati</taxon>
        <taxon>Actinomycetota</taxon>
        <taxon>Actinomycetes</taxon>
        <taxon>Micromonosporales</taxon>
        <taxon>Micromonosporaceae</taxon>
        <taxon>Paractinoplanes</taxon>
    </lineage>
</organism>
<dbReference type="Pfam" id="PF20308">
    <property type="entry name" value="TPR-S"/>
    <property type="match status" value="1"/>
</dbReference>
<keyword evidence="2" id="KW-1185">Reference proteome</keyword>
<dbReference type="Proteomes" id="UP000636960">
    <property type="component" value="Unassembled WGS sequence"/>
</dbReference>
<dbReference type="PANTHER" id="PTHR14389:SF3">
    <property type="entry name" value="PROTEIN FAM111A-LIKE"/>
    <property type="match status" value="1"/>
</dbReference>
<protein>
    <recommendedName>
        <fullName evidence="3">Serine protease</fullName>
    </recommendedName>
</protein>
<dbReference type="EMBL" id="BOMV01000071">
    <property type="protein sequence ID" value="GIE99376.1"/>
    <property type="molecule type" value="Genomic_DNA"/>
</dbReference>
<dbReference type="Gene3D" id="2.40.10.10">
    <property type="entry name" value="Trypsin-like serine proteases"/>
    <property type="match status" value="2"/>
</dbReference>
<name>A0A919K1X3_9ACTN</name>
<evidence type="ECO:0000313" key="1">
    <source>
        <dbReference type="EMBL" id="GIE99376.1"/>
    </source>
</evidence>
<dbReference type="SUPFAM" id="SSF50494">
    <property type="entry name" value="Trypsin-like serine proteases"/>
    <property type="match status" value="1"/>
</dbReference>